<reference evidence="3 4" key="1">
    <citation type="submission" date="2019-02" db="EMBL/GenBank/DDBJ databases">
        <title>Prokaryotic population dynamics and viral predation in marine succession experiment using metagenomics: the confinement effect.</title>
        <authorList>
            <person name="Haro-Moreno J.M."/>
            <person name="Rodriguez-Valera F."/>
            <person name="Lopez-Perez M."/>
        </authorList>
    </citation>
    <scope>NUCLEOTIDE SEQUENCE [LARGE SCALE GENOMIC DNA]</scope>
    <source>
        <strain evidence="3">MED-G167</strain>
    </source>
</reference>
<keyword evidence="1" id="KW-0812">Transmembrane</keyword>
<sequence length="117" mass="13620">MRKSTYFIRLVLLISLIVTSIFSFIQIDQNLARILIQDKLLHAAVFSLITFLAYASKFDVNRITIFICLILYGLLIEITQNYLSYRSFELYDLLSDIVGVAIGYSAWKFLKKLHPDY</sequence>
<protein>
    <recommendedName>
        <fullName evidence="2">VanZ-like domain-containing protein</fullName>
    </recommendedName>
</protein>
<dbReference type="EMBL" id="SHBM01000053">
    <property type="protein sequence ID" value="RZO16236.1"/>
    <property type="molecule type" value="Genomic_DNA"/>
</dbReference>
<dbReference type="NCBIfam" id="NF037970">
    <property type="entry name" value="vanZ_1"/>
    <property type="match status" value="1"/>
</dbReference>
<feature type="transmembrane region" description="Helical" evidence="1">
    <location>
        <begin position="6"/>
        <end position="27"/>
    </location>
</feature>
<feature type="transmembrane region" description="Helical" evidence="1">
    <location>
        <begin position="39"/>
        <end position="57"/>
    </location>
</feature>
<dbReference type="PANTHER" id="PTHR28008:SF1">
    <property type="entry name" value="DOMAIN PROTEIN, PUTATIVE (AFU_ORTHOLOGUE AFUA_3G10980)-RELATED"/>
    <property type="match status" value="1"/>
</dbReference>
<evidence type="ECO:0000313" key="3">
    <source>
        <dbReference type="EMBL" id="RZO16236.1"/>
    </source>
</evidence>
<dbReference type="AlphaFoldDB" id="A0A520M4T6"/>
<evidence type="ECO:0000259" key="2">
    <source>
        <dbReference type="Pfam" id="PF04892"/>
    </source>
</evidence>
<comment type="caution">
    <text evidence="3">The sequence shown here is derived from an EMBL/GenBank/DDBJ whole genome shotgun (WGS) entry which is preliminary data.</text>
</comment>
<evidence type="ECO:0000313" key="4">
    <source>
        <dbReference type="Proteomes" id="UP000318359"/>
    </source>
</evidence>
<dbReference type="PANTHER" id="PTHR28008">
    <property type="entry name" value="DOMAIN PROTEIN, PUTATIVE (AFU_ORTHOLOGUE AFUA_3G10980)-RELATED"/>
    <property type="match status" value="1"/>
</dbReference>
<feature type="domain" description="VanZ-like" evidence="2">
    <location>
        <begin position="34"/>
        <end position="110"/>
    </location>
</feature>
<dbReference type="InterPro" id="IPR006976">
    <property type="entry name" value="VanZ-like"/>
</dbReference>
<dbReference type="Pfam" id="PF04892">
    <property type="entry name" value="VanZ"/>
    <property type="match status" value="1"/>
</dbReference>
<name>A0A520M4T6_9GAMM</name>
<accession>A0A520M4T6</accession>
<gene>
    <name evidence="3" type="ORF">EVB00_03245</name>
</gene>
<keyword evidence="1" id="KW-1133">Transmembrane helix</keyword>
<proteinExistence type="predicted"/>
<evidence type="ECO:0000256" key="1">
    <source>
        <dbReference type="SAM" id="Phobius"/>
    </source>
</evidence>
<feature type="transmembrane region" description="Helical" evidence="1">
    <location>
        <begin position="63"/>
        <end position="83"/>
    </location>
</feature>
<keyword evidence="1" id="KW-0472">Membrane</keyword>
<dbReference type="Proteomes" id="UP000318359">
    <property type="component" value="Unassembled WGS sequence"/>
</dbReference>
<organism evidence="3 4">
    <name type="scientific">SAR86 cluster bacterium</name>
    <dbReference type="NCBI Taxonomy" id="2030880"/>
    <lineage>
        <taxon>Bacteria</taxon>
        <taxon>Pseudomonadati</taxon>
        <taxon>Pseudomonadota</taxon>
        <taxon>Gammaproteobacteria</taxon>
        <taxon>SAR86 cluster</taxon>
    </lineage>
</organism>